<comment type="catalytic activity">
    <reaction evidence="8">
        <text>L-seryl-[protein] + ATP = O-phospho-L-seryl-[protein] + ADP + H(+)</text>
        <dbReference type="Rhea" id="RHEA:17989"/>
        <dbReference type="Rhea" id="RHEA-COMP:9863"/>
        <dbReference type="Rhea" id="RHEA-COMP:11604"/>
        <dbReference type="ChEBI" id="CHEBI:15378"/>
        <dbReference type="ChEBI" id="CHEBI:29999"/>
        <dbReference type="ChEBI" id="CHEBI:30616"/>
        <dbReference type="ChEBI" id="CHEBI:83421"/>
        <dbReference type="ChEBI" id="CHEBI:456216"/>
        <dbReference type="EC" id="2.7.12.1"/>
    </reaction>
</comment>
<dbReference type="InterPro" id="IPR000719">
    <property type="entry name" value="Prot_kinase_dom"/>
</dbReference>
<dbReference type="InterPro" id="IPR017441">
    <property type="entry name" value="Protein_kinase_ATP_BS"/>
</dbReference>
<feature type="non-terminal residue" evidence="13">
    <location>
        <position position="379"/>
    </location>
</feature>
<dbReference type="Proteomes" id="UP000281549">
    <property type="component" value="Unassembled WGS sequence"/>
</dbReference>
<evidence type="ECO:0000256" key="5">
    <source>
        <dbReference type="ARBA" id="ARBA00022741"/>
    </source>
</evidence>
<accession>A0A4V1IZ70</accession>
<evidence type="ECO:0000256" key="2">
    <source>
        <dbReference type="ARBA" id="ARBA00013203"/>
    </source>
</evidence>
<evidence type="ECO:0000256" key="3">
    <source>
        <dbReference type="ARBA" id="ARBA00022527"/>
    </source>
</evidence>
<evidence type="ECO:0000256" key="4">
    <source>
        <dbReference type="ARBA" id="ARBA00022679"/>
    </source>
</evidence>
<evidence type="ECO:0000256" key="11">
    <source>
        <dbReference type="PROSITE-ProRule" id="PRU10141"/>
    </source>
</evidence>
<dbReference type="PROSITE" id="PS00107">
    <property type="entry name" value="PROTEIN_KINASE_ATP"/>
    <property type="match status" value="1"/>
</dbReference>
<dbReference type="Gene3D" id="1.10.510.10">
    <property type="entry name" value="Transferase(Phosphotransferase) domain 1"/>
    <property type="match status" value="1"/>
</dbReference>
<evidence type="ECO:0000313" key="14">
    <source>
        <dbReference type="Proteomes" id="UP000281549"/>
    </source>
</evidence>
<dbReference type="PANTHER" id="PTHR24058">
    <property type="entry name" value="DUAL SPECIFICITY PROTEIN KINASE"/>
    <property type="match status" value="1"/>
</dbReference>
<keyword evidence="3" id="KW-0723">Serine/threonine-protein kinase</keyword>
<dbReference type="SMART" id="SM00220">
    <property type="entry name" value="S_TKc"/>
    <property type="match status" value="1"/>
</dbReference>
<dbReference type="PANTHER" id="PTHR24058:SF22">
    <property type="entry name" value="DUAL SPECIFICITY TYROSINE-PHOSPHORYLATION-REGULATED KINASE 4"/>
    <property type="match status" value="1"/>
</dbReference>
<sequence length="379" mass="43666">PIIVKQPIHALKKDKNNTSQHLVQKQLVNKVGGNGVGEVTKDLISSNIDQQTQDMFPMNSQDALKKYDDQLTEYEKSEIHAYKNIYFIGKNEIKKIDCKDSQNNFGFDDERGDYRIVLNDHFAYRFEVFELLGKGSFGQVVKAFDHKHKMFVAVKTIRNKKRFHQQALVEVKILQTLREKDIQDQANVIHMNGHFYFRNHLCISFELLSINLYEFIKLNNFYGVSVSLVLQANFTSLDTSATKPNNTFGHLSSIQPENLLLKSKTKSAIKVIDFGSSCFDDQKSKKLYTYIQSRFYRSPEIILGIPYTMGIDMWSLGCILAELHSGHPIFPGENEHEQLICIMEIFGVPPANILELSKRKKLFFGIKILIMSKMHRMSL</sequence>
<protein>
    <recommendedName>
        <fullName evidence="2">dual-specificity kinase</fullName>
        <ecNumber evidence="2">2.7.12.1</ecNumber>
    </recommendedName>
</protein>
<keyword evidence="4" id="KW-0808">Transferase</keyword>
<dbReference type="GO" id="GO:0005737">
    <property type="term" value="C:cytoplasm"/>
    <property type="evidence" value="ECO:0007669"/>
    <property type="project" value="TreeGrafter"/>
</dbReference>
<name>A0A4V1IZ70_ROZAC</name>
<dbReference type="Pfam" id="PF00069">
    <property type="entry name" value="Pkinase"/>
    <property type="match status" value="1"/>
</dbReference>
<organism evidence="13 14">
    <name type="scientific">Rozella allomycis (strain CSF55)</name>
    <dbReference type="NCBI Taxonomy" id="988480"/>
    <lineage>
        <taxon>Eukaryota</taxon>
        <taxon>Fungi</taxon>
        <taxon>Fungi incertae sedis</taxon>
        <taxon>Cryptomycota</taxon>
        <taxon>Cryptomycota incertae sedis</taxon>
        <taxon>Rozella</taxon>
    </lineage>
</organism>
<dbReference type="GO" id="GO:0004712">
    <property type="term" value="F:protein serine/threonine/tyrosine kinase activity"/>
    <property type="evidence" value="ECO:0007669"/>
    <property type="project" value="UniProtKB-EC"/>
</dbReference>
<keyword evidence="7 11" id="KW-0067">ATP-binding</keyword>
<keyword evidence="5 11" id="KW-0547">Nucleotide-binding</keyword>
<evidence type="ECO:0000256" key="6">
    <source>
        <dbReference type="ARBA" id="ARBA00022777"/>
    </source>
</evidence>
<dbReference type="InterPro" id="IPR011009">
    <property type="entry name" value="Kinase-like_dom_sf"/>
</dbReference>
<dbReference type="InterPro" id="IPR042521">
    <property type="entry name" value="DYRK"/>
</dbReference>
<evidence type="ECO:0000256" key="8">
    <source>
        <dbReference type="ARBA" id="ARBA00049003"/>
    </source>
</evidence>
<proteinExistence type="inferred from homology"/>
<reference evidence="14" key="1">
    <citation type="journal article" date="2018" name="Nat. Microbiol.">
        <title>Leveraging single-cell genomics to expand the fungal tree of life.</title>
        <authorList>
            <person name="Ahrendt S.R."/>
            <person name="Quandt C.A."/>
            <person name="Ciobanu D."/>
            <person name="Clum A."/>
            <person name="Salamov A."/>
            <person name="Andreopoulos B."/>
            <person name="Cheng J.F."/>
            <person name="Woyke T."/>
            <person name="Pelin A."/>
            <person name="Henrissat B."/>
            <person name="Reynolds N.K."/>
            <person name="Benny G.L."/>
            <person name="Smith M.E."/>
            <person name="James T.Y."/>
            <person name="Grigoriev I.V."/>
        </authorList>
    </citation>
    <scope>NUCLEOTIDE SEQUENCE [LARGE SCALE GENOMIC DNA]</scope>
    <source>
        <strain evidence="14">CSF55</strain>
    </source>
</reference>
<dbReference type="Gene3D" id="3.30.200.20">
    <property type="entry name" value="Phosphorylase Kinase, domain 1"/>
    <property type="match status" value="1"/>
</dbReference>
<feature type="domain" description="Protein kinase" evidence="12">
    <location>
        <begin position="126"/>
        <end position="379"/>
    </location>
</feature>
<comment type="catalytic activity">
    <reaction evidence="10">
        <text>L-tyrosyl-[protein] + ATP = O-phospho-L-tyrosyl-[protein] + ADP + H(+)</text>
        <dbReference type="Rhea" id="RHEA:10596"/>
        <dbReference type="Rhea" id="RHEA-COMP:10136"/>
        <dbReference type="Rhea" id="RHEA-COMP:20101"/>
        <dbReference type="ChEBI" id="CHEBI:15378"/>
        <dbReference type="ChEBI" id="CHEBI:30616"/>
        <dbReference type="ChEBI" id="CHEBI:46858"/>
        <dbReference type="ChEBI" id="CHEBI:61978"/>
        <dbReference type="ChEBI" id="CHEBI:456216"/>
        <dbReference type="EC" id="2.7.12.1"/>
    </reaction>
</comment>
<dbReference type="GO" id="GO:0005524">
    <property type="term" value="F:ATP binding"/>
    <property type="evidence" value="ECO:0007669"/>
    <property type="project" value="UniProtKB-UniRule"/>
</dbReference>
<dbReference type="SUPFAM" id="SSF56112">
    <property type="entry name" value="Protein kinase-like (PK-like)"/>
    <property type="match status" value="1"/>
</dbReference>
<evidence type="ECO:0000259" key="12">
    <source>
        <dbReference type="PROSITE" id="PS50011"/>
    </source>
</evidence>
<evidence type="ECO:0000256" key="10">
    <source>
        <dbReference type="ARBA" id="ARBA00051680"/>
    </source>
</evidence>
<evidence type="ECO:0000256" key="1">
    <source>
        <dbReference type="ARBA" id="ARBA00008867"/>
    </source>
</evidence>
<feature type="binding site" evidence="11">
    <location>
        <position position="155"/>
    </location>
    <ligand>
        <name>ATP</name>
        <dbReference type="ChEBI" id="CHEBI:30616"/>
    </ligand>
</feature>
<evidence type="ECO:0000313" key="13">
    <source>
        <dbReference type="EMBL" id="RKP17029.1"/>
    </source>
</evidence>
<comment type="catalytic activity">
    <reaction evidence="9">
        <text>L-threonyl-[protein] + ATP = O-phospho-L-threonyl-[protein] + ADP + H(+)</text>
        <dbReference type="Rhea" id="RHEA:46608"/>
        <dbReference type="Rhea" id="RHEA-COMP:11060"/>
        <dbReference type="Rhea" id="RHEA-COMP:11605"/>
        <dbReference type="ChEBI" id="CHEBI:15378"/>
        <dbReference type="ChEBI" id="CHEBI:30013"/>
        <dbReference type="ChEBI" id="CHEBI:30616"/>
        <dbReference type="ChEBI" id="CHEBI:61977"/>
        <dbReference type="ChEBI" id="CHEBI:456216"/>
        <dbReference type="EC" id="2.7.12.1"/>
    </reaction>
</comment>
<dbReference type="InterPro" id="IPR050494">
    <property type="entry name" value="Ser_Thr_dual-spec_kinase"/>
</dbReference>
<evidence type="ECO:0000256" key="7">
    <source>
        <dbReference type="ARBA" id="ARBA00022840"/>
    </source>
</evidence>
<gene>
    <name evidence="13" type="ORF">ROZALSC1DRAFT_31130</name>
</gene>
<dbReference type="EMBL" id="ML006069">
    <property type="protein sequence ID" value="RKP17029.1"/>
    <property type="molecule type" value="Genomic_DNA"/>
</dbReference>
<dbReference type="PROSITE" id="PS50011">
    <property type="entry name" value="PROTEIN_KINASE_DOM"/>
    <property type="match status" value="1"/>
</dbReference>
<feature type="non-terminal residue" evidence="13">
    <location>
        <position position="1"/>
    </location>
</feature>
<evidence type="ECO:0000256" key="9">
    <source>
        <dbReference type="ARBA" id="ARBA00049308"/>
    </source>
</evidence>
<dbReference type="AlphaFoldDB" id="A0A4V1IZ70"/>
<dbReference type="EC" id="2.7.12.1" evidence="2"/>
<keyword evidence="6 13" id="KW-0418">Kinase</keyword>
<dbReference type="GO" id="GO:0005856">
    <property type="term" value="C:cytoskeleton"/>
    <property type="evidence" value="ECO:0007669"/>
    <property type="project" value="TreeGrafter"/>
</dbReference>
<dbReference type="Gene3D" id="3.30.10.30">
    <property type="entry name" value="DYRK"/>
    <property type="match status" value="1"/>
</dbReference>
<dbReference type="GO" id="GO:0004674">
    <property type="term" value="F:protein serine/threonine kinase activity"/>
    <property type="evidence" value="ECO:0007669"/>
    <property type="project" value="UniProtKB-KW"/>
</dbReference>
<comment type="similarity">
    <text evidence="1">Belongs to the protein kinase superfamily. CMGC Ser/Thr protein kinase family. MNB/DYRK subfamily.</text>
</comment>